<organism evidence="2 3">
    <name type="scientific">Dendrothele bispora (strain CBS 962.96)</name>
    <dbReference type="NCBI Taxonomy" id="1314807"/>
    <lineage>
        <taxon>Eukaryota</taxon>
        <taxon>Fungi</taxon>
        <taxon>Dikarya</taxon>
        <taxon>Basidiomycota</taxon>
        <taxon>Agaricomycotina</taxon>
        <taxon>Agaricomycetes</taxon>
        <taxon>Agaricomycetidae</taxon>
        <taxon>Agaricales</taxon>
        <taxon>Agaricales incertae sedis</taxon>
        <taxon>Dendrothele</taxon>
    </lineage>
</organism>
<feature type="non-terminal residue" evidence="2">
    <location>
        <position position="1"/>
    </location>
</feature>
<protein>
    <recommendedName>
        <fullName evidence="1">Tc1-like transposase DDE domain-containing protein</fullName>
    </recommendedName>
</protein>
<dbReference type="InterPro" id="IPR036397">
    <property type="entry name" value="RNaseH_sf"/>
</dbReference>
<dbReference type="OrthoDB" id="2417635at2759"/>
<feature type="domain" description="Tc1-like transposase DDE" evidence="1">
    <location>
        <begin position="2"/>
        <end position="52"/>
    </location>
</feature>
<proteinExistence type="predicted"/>
<accession>A0A4S8LCR5</accession>
<name>A0A4S8LCR5_DENBC</name>
<keyword evidence="3" id="KW-1185">Reference proteome</keyword>
<dbReference type="InterPro" id="IPR038717">
    <property type="entry name" value="Tc1-like_DDE_dom"/>
</dbReference>
<evidence type="ECO:0000259" key="1">
    <source>
        <dbReference type="Pfam" id="PF13358"/>
    </source>
</evidence>
<dbReference type="AlphaFoldDB" id="A0A4S8LCR5"/>
<dbReference type="Proteomes" id="UP000297245">
    <property type="component" value="Unassembled WGS sequence"/>
</dbReference>
<feature type="non-terminal residue" evidence="2">
    <location>
        <position position="78"/>
    </location>
</feature>
<dbReference type="Pfam" id="PF13358">
    <property type="entry name" value="DDE_3"/>
    <property type="match status" value="1"/>
</dbReference>
<reference evidence="2 3" key="1">
    <citation type="journal article" date="2019" name="Nat. Ecol. Evol.">
        <title>Megaphylogeny resolves global patterns of mushroom evolution.</title>
        <authorList>
            <person name="Varga T."/>
            <person name="Krizsan K."/>
            <person name="Foldi C."/>
            <person name="Dima B."/>
            <person name="Sanchez-Garcia M."/>
            <person name="Sanchez-Ramirez S."/>
            <person name="Szollosi G.J."/>
            <person name="Szarkandi J.G."/>
            <person name="Papp V."/>
            <person name="Albert L."/>
            <person name="Andreopoulos W."/>
            <person name="Angelini C."/>
            <person name="Antonin V."/>
            <person name="Barry K.W."/>
            <person name="Bougher N.L."/>
            <person name="Buchanan P."/>
            <person name="Buyck B."/>
            <person name="Bense V."/>
            <person name="Catcheside P."/>
            <person name="Chovatia M."/>
            <person name="Cooper J."/>
            <person name="Damon W."/>
            <person name="Desjardin D."/>
            <person name="Finy P."/>
            <person name="Geml J."/>
            <person name="Haridas S."/>
            <person name="Hughes K."/>
            <person name="Justo A."/>
            <person name="Karasinski D."/>
            <person name="Kautmanova I."/>
            <person name="Kiss B."/>
            <person name="Kocsube S."/>
            <person name="Kotiranta H."/>
            <person name="LaButti K.M."/>
            <person name="Lechner B.E."/>
            <person name="Liimatainen K."/>
            <person name="Lipzen A."/>
            <person name="Lukacs Z."/>
            <person name="Mihaltcheva S."/>
            <person name="Morgado L.N."/>
            <person name="Niskanen T."/>
            <person name="Noordeloos M.E."/>
            <person name="Ohm R.A."/>
            <person name="Ortiz-Santana B."/>
            <person name="Ovrebo C."/>
            <person name="Racz N."/>
            <person name="Riley R."/>
            <person name="Savchenko A."/>
            <person name="Shiryaev A."/>
            <person name="Soop K."/>
            <person name="Spirin V."/>
            <person name="Szebenyi C."/>
            <person name="Tomsovsky M."/>
            <person name="Tulloss R.E."/>
            <person name="Uehling J."/>
            <person name="Grigoriev I.V."/>
            <person name="Vagvolgyi C."/>
            <person name="Papp T."/>
            <person name="Martin F.M."/>
            <person name="Miettinen O."/>
            <person name="Hibbett D.S."/>
            <person name="Nagy L.G."/>
        </authorList>
    </citation>
    <scope>NUCLEOTIDE SEQUENCE [LARGE SCALE GENOMIC DNA]</scope>
    <source>
        <strain evidence="2 3">CBS 962.96</strain>
    </source>
</reference>
<evidence type="ECO:0000313" key="3">
    <source>
        <dbReference type="Proteomes" id="UP000297245"/>
    </source>
</evidence>
<sequence>QDGAPSHTAKTTKKWLSDHGISVFPHPPSSPDINPIEHVWHELKHGIRDRPHHPTSFSKLAVVVKEVWDGIAVKDVDK</sequence>
<dbReference type="GO" id="GO:0003676">
    <property type="term" value="F:nucleic acid binding"/>
    <property type="evidence" value="ECO:0007669"/>
    <property type="project" value="InterPro"/>
</dbReference>
<gene>
    <name evidence="2" type="ORF">K435DRAFT_590888</name>
</gene>
<dbReference type="EMBL" id="ML179486">
    <property type="protein sequence ID" value="THU86672.1"/>
    <property type="molecule type" value="Genomic_DNA"/>
</dbReference>
<dbReference type="Gene3D" id="3.30.420.10">
    <property type="entry name" value="Ribonuclease H-like superfamily/Ribonuclease H"/>
    <property type="match status" value="1"/>
</dbReference>
<evidence type="ECO:0000313" key="2">
    <source>
        <dbReference type="EMBL" id="THU86672.1"/>
    </source>
</evidence>